<reference evidence="1 2" key="1">
    <citation type="submission" date="2019-10" db="EMBL/GenBank/DDBJ databases">
        <title>Whole genome shotgun sequence of Acrocarpospora macrocephala NBRC 16266.</title>
        <authorList>
            <person name="Ichikawa N."/>
            <person name="Kimura A."/>
            <person name="Kitahashi Y."/>
            <person name="Komaki H."/>
            <person name="Oguchi A."/>
        </authorList>
    </citation>
    <scope>NUCLEOTIDE SEQUENCE [LARGE SCALE GENOMIC DNA]</scope>
    <source>
        <strain evidence="1 2">NBRC 16266</strain>
    </source>
</reference>
<gene>
    <name evidence="1" type="ORF">Amac_013560</name>
</gene>
<dbReference type="OrthoDB" id="3538763at2"/>
<name>A0A5M3WKL3_9ACTN</name>
<dbReference type="RefSeq" id="WP_155353437.1">
    <property type="nucleotide sequence ID" value="NZ_BAAAHL010000041.1"/>
</dbReference>
<dbReference type="AlphaFoldDB" id="A0A5M3WKL3"/>
<comment type="caution">
    <text evidence="1">The sequence shown here is derived from an EMBL/GenBank/DDBJ whole genome shotgun (WGS) entry which is preliminary data.</text>
</comment>
<evidence type="ECO:0000313" key="1">
    <source>
        <dbReference type="EMBL" id="GES07761.1"/>
    </source>
</evidence>
<protein>
    <submittedName>
        <fullName evidence="1">Uncharacterized protein</fullName>
    </submittedName>
</protein>
<keyword evidence="2" id="KW-1185">Reference proteome</keyword>
<dbReference type="Proteomes" id="UP000331127">
    <property type="component" value="Unassembled WGS sequence"/>
</dbReference>
<organism evidence="1 2">
    <name type="scientific">Acrocarpospora macrocephala</name>
    <dbReference type="NCBI Taxonomy" id="150177"/>
    <lineage>
        <taxon>Bacteria</taxon>
        <taxon>Bacillati</taxon>
        <taxon>Actinomycetota</taxon>
        <taxon>Actinomycetes</taxon>
        <taxon>Streptosporangiales</taxon>
        <taxon>Streptosporangiaceae</taxon>
        <taxon>Acrocarpospora</taxon>
    </lineage>
</organism>
<accession>A0A5M3WKL3</accession>
<dbReference type="EMBL" id="BLAE01000007">
    <property type="protein sequence ID" value="GES07761.1"/>
    <property type="molecule type" value="Genomic_DNA"/>
</dbReference>
<evidence type="ECO:0000313" key="2">
    <source>
        <dbReference type="Proteomes" id="UP000331127"/>
    </source>
</evidence>
<proteinExistence type="predicted"/>
<sequence>MWTTVRRNDGTLLAPFHVETPDGVHADGVVELQPGDPGYEEHAALAINEEELQGDPEQDALLIARWSALYDTNTRKTA</sequence>